<dbReference type="GO" id="GO:0005975">
    <property type="term" value="P:carbohydrate metabolic process"/>
    <property type="evidence" value="ECO:0007669"/>
    <property type="project" value="InterPro"/>
</dbReference>
<dbReference type="PANTHER" id="PTHR11728:SF1">
    <property type="entry name" value="GLYCEROL-3-PHOSPHATE DEHYDROGENASE [NAD(+)] 2, CHLOROPLASTIC"/>
    <property type="match status" value="1"/>
</dbReference>
<evidence type="ECO:0000256" key="3">
    <source>
        <dbReference type="ARBA" id="ARBA00023027"/>
    </source>
</evidence>
<dbReference type="InterPro" id="IPR006109">
    <property type="entry name" value="G3P_DH_NAD-dep_C"/>
</dbReference>
<feature type="region of interest" description="Disordered" evidence="4">
    <location>
        <begin position="343"/>
        <end position="367"/>
    </location>
</feature>
<dbReference type="EC" id="1.1.1.94" evidence="7"/>
<dbReference type="Pfam" id="PF07479">
    <property type="entry name" value="NAD_Gly3P_dh_C"/>
    <property type="match status" value="1"/>
</dbReference>
<dbReference type="HAMAP" id="MF_00394">
    <property type="entry name" value="NAD_Glyc3P_dehydrog"/>
    <property type="match status" value="1"/>
</dbReference>
<dbReference type="InterPro" id="IPR013328">
    <property type="entry name" value="6PGD_dom2"/>
</dbReference>
<dbReference type="GO" id="GO:0047952">
    <property type="term" value="F:glycerol-3-phosphate dehydrogenase [NAD(P)+] activity"/>
    <property type="evidence" value="ECO:0007669"/>
    <property type="project" value="UniProtKB-EC"/>
</dbReference>
<dbReference type="NCBIfam" id="NF000940">
    <property type="entry name" value="PRK00094.1-2"/>
    <property type="match status" value="1"/>
</dbReference>
<keyword evidence="2 7" id="KW-0560">Oxidoreductase</keyword>
<proteinExistence type="inferred from homology"/>
<dbReference type="InterPro" id="IPR006168">
    <property type="entry name" value="G3P_DH_NAD-dep"/>
</dbReference>
<evidence type="ECO:0000256" key="4">
    <source>
        <dbReference type="SAM" id="MobiDB-lite"/>
    </source>
</evidence>
<feature type="domain" description="Glycerol-3-phosphate dehydrogenase NAD-dependent N-terminal" evidence="5">
    <location>
        <begin position="2"/>
        <end position="175"/>
    </location>
</feature>
<organism evidence="7">
    <name type="scientific">mine drainage metagenome</name>
    <dbReference type="NCBI Taxonomy" id="410659"/>
    <lineage>
        <taxon>unclassified sequences</taxon>
        <taxon>metagenomes</taxon>
        <taxon>ecological metagenomes</taxon>
    </lineage>
</organism>
<evidence type="ECO:0000313" key="7">
    <source>
        <dbReference type="EMBL" id="CBH96258.1"/>
    </source>
</evidence>
<keyword evidence="3" id="KW-0520">NAD</keyword>
<accession>E6PMV6</accession>
<comment type="caution">
    <text evidence="7">The sequence shown here is derived from an EMBL/GenBank/DDBJ whole genome shotgun (WGS) entry which is preliminary data.</text>
</comment>
<dbReference type="EMBL" id="CABM01000024">
    <property type="protein sequence ID" value="CBH96258.1"/>
    <property type="molecule type" value="Genomic_DNA"/>
</dbReference>
<dbReference type="PANTHER" id="PTHR11728">
    <property type="entry name" value="GLYCEROL-3-PHOSPHATE DEHYDROGENASE"/>
    <property type="match status" value="1"/>
</dbReference>
<dbReference type="PIRSF" id="PIRSF000114">
    <property type="entry name" value="Glycerol-3-P_dh"/>
    <property type="match status" value="1"/>
</dbReference>
<dbReference type="GO" id="GO:0046168">
    <property type="term" value="P:glycerol-3-phosphate catabolic process"/>
    <property type="evidence" value="ECO:0007669"/>
    <property type="project" value="InterPro"/>
</dbReference>
<dbReference type="SUPFAM" id="SSF51735">
    <property type="entry name" value="NAD(P)-binding Rossmann-fold domains"/>
    <property type="match status" value="1"/>
</dbReference>
<dbReference type="InterPro" id="IPR008927">
    <property type="entry name" value="6-PGluconate_DH-like_C_sf"/>
</dbReference>
<dbReference type="AlphaFoldDB" id="E6PMV6"/>
<evidence type="ECO:0000256" key="2">
    <source>
        <dbReference type="ARBA" id="ARBA00023002"/>
    </source>
</evidence>
<evidence type="ECO:0000256" key="1">
    <source>
        <dbReference type="ARBA" id="ARBA00011009"/>
    </source>
</evidence>
<dbReference type="InterPro" id="IPR036291">
    <property type="entry name" value="NAD(P)-bd_dom_sf"/>
</dbReference>
<evidence type="ECO:0000259" key="5">
    <source>
        <dbReference type="Pfam" id="PF01210"/>
    </source>
</evidence>
<sequence length="367" mass="37035">MNITILGAGAWGTALACHAASRHVVQLWGRDAVLMQGLRTRGENTRYLPGIALPETLGLTSDLGAALAHAGAPGGSGLLVLATPVAGLRSVAQAMREHAQANAAAVHPVAGSVEQVLILAKGFERGSGLLPHAVLEQVFAGWAGRPAIGVLSGPSFAQEVARGLPVALTVASADAGLMHHAVQALHGGGMRIYASGDLIGVEVGGAVKNVLAIACGVSDGLGQGHNARAALITRGLAEMSRLGLALGAHMETFMGLSGLGDLVLTCTGELSRNRRVGLQLAAGKTLDRIVAELGHVAEGVPTAQTVLELAHSRGVAMPITAAVADLLGGRCSAKDALRTLLAREPQPEAGATSAPTVEMPTKPGAQA</sequence>
<feature type="domain" description="Glycerol-3-phosphate dehydrogenase NAD-dependent C-terminal" evidence="6">
    <location>
        <begin position="197"/>
        <end position="337"/>
    </location>
</feature>
<evidence type="ECO:0000259" key="6">
    <source>
        <dbReference type="Pfam" id="PF07479"/>
    </source>
</evidence>
<dbReference type="GO" id="GO:0051287">
    <property type="term" value="F:NAD binding"/>
    <property type="evidence" value="ECO:0007669"/>
    <property type="project" value="InterPro"/>
</dbReference>
<protein>
    <submittedName>
        <fullName evidence="7">Glycerol-3-phosphate dehydrogenase (NAD(P)+) (NAD(P)H-dependent glycerol-3-phosphate dehydrogenase)</fullName>
        <ecNumber evidence="7">1.1.1.94</ecNumber>
    </submittedName>
</protein>
<dbReference type="PRINTS" id="PR00077">
    <property type="entry name" value="GPDHDRGNASE"/>
</dbReference>
<name>E6PMV6_9ZZZZ</name>
<dbReference type="Gene3D" id="3.40.50.720">
    <property type="entry name" value="NAD(P)-binding Rossmann-like Domain"/>
    <property type="match status" value="1"/>
</dbReference>
<comment type="similarity">
    <text evidence="1">Belongs to the NAD-dependent glycerol-3-phosphate dehydrogenase family.</text>
</comment>
<dbReference type="Gene3D" id="1.10.1040.10">
    <property type="entry name" value="N-(1-d-carboxylethyl)-l-norvaline Dehydrogenase, domain 2"/>
    <property type="match status" value="1"/>
</dbReference>
<dbReference type="GO" id="GO:0005829">
    <property type="term" value="C:cytosol"/>
    <property type="evidence" value="ECO:0007669"/>
    <property type="project" value="TreeGrafter"/>
</dbReference>
<dbReference type="PROSITE" id="PS00957">
    <property type="entry name" value="NAD_G3PDH"/>
    <property type="match status" value="1"/>
</dbReference>
<dbReference type="Pfam" id="PF01210">
    <property type="entry name" value="NAD_Gly3P_dh_N"/>
    <property type="match status" value="1"/>
</dbReference>
<dbReference type="NCBIfam" id="NF000942">
    <property type="entry name" value="PRK00094.1-4"/>
    <property type="match status" value="1"/>
</dbReference>
<reference evidence="7" key="1">
    <citation type="submission" date="2009-10" db="EMBL/GenBank/DDBJ databases">
        <title>Diversity of trophic interactions inside an arsenic-rich microbial ecosystem.</title>
        <authorList>
            <person name="Bertin P.N."/>
            <person name="Heinrich-Salmeron A."/>
            <person name="Pelletier E."/>
            <person name="Goulhen-Chollet F."/>
            <person name="Arsene-Ploetze F."/>
            <person name="Gallien S."/>
            <person name="Calteau A."/>
            <person name="Vallenet D."/>
            <person name="Casiot C."/>
            <person name="Chane-Woon-Ming B."/>
            <person name="Giloteaux L."/>
            <person name="Barakat M."/>
            <person name="Bonnefoy V."/>
            <person name="Bruneel O."/>
            <person name="Chandler M."/>
            <person name="Cleiss J."/>
            <person name="Duran R."/>
            <person name="Elbaz-Poulichet F."/>
            <person name="Fonknechten N."/>
            <person name="Lauga B."/>
            <person name="Mornico D."/>
            <person name="Ortet P."/>
            <person name="Schaeffer C."/>
            <person name="Siguier P."/>
            <person name="Alexander Thil Smith A."/>
            <person name="Van Dorsselaer A."/>
            <person name="Weissenbach J."/>
            <person name="Medigue C."/>
            <person name="Le Paslier D."/>
        </authorList>
    </citation>
    <scope>NUCLEOTIDE SEQUENCE</scope>
</reference>
<gene>
    <name evidence="7" type="primary">gpsA</name>
    <name evidence="7" type="ORF">CARN2_2199</name>
</gene>
<dbReference type="SUPFAM" id="SSF48179">
    <property type="entry name" value="6-phosphogluconate dehydrogenase C-terminal domain-like"/>
    <property type="match status" value="1"/>
</dbReference>
<dbReference type="FunFam" id="1.10.1040.10:FF:000001">
    <property type="entry name" value="Glycerol-3-phosphate dehydrogenase [NAD(P)+]"/>
    <property type="match status" value="1"/>
</dbReference>
<dbReference type="InterPro" id="IPR011128">
    <property type="entry name" value="G3P_DH_NAD-dep_N"/>
</dbReference>